<dbReference type="InterPro" id="IPR019821">
    <property type="entry name" value="Kinesin_motor_CS"/>
</dbReference>
<dbReference type="PRINTS" id="PR00380">
    <property type="entry name" value="KINESINHEAVY"/>
</dbReference>
<evidence type="ECO:0000313" key="13">
    <source>
        <dbReference type="EMBL" id="SVP90769.1"/>
    </source>
</evidence>
<evidence type="ECO:0000256" key="11">
    <source>
        <dbReference type="SAM" id="MobiDB-lite"/>
    </source>
</evidence>
<gene>
    <name evidence="13" type="ORF">TAT_000148000</name>
    <name evidence="14" type="ORF">TAV_000148100</name>
</gene>
<proteinExistence type="inferred from homology"/>
<feature type="compositionally biased region" description="Basic and acidic residues" evidence="11">
    <location>
        <begin position="397"/>
        <end position="407"/>
    </location>
</feature>
<dbReference type="EMBL" id="UIVT01000002">
    <property type="protein sequence ID" value="SVP90769.1"/>
    <property type="molecule type" value="Genomic_DNA"/>
</dbReference>
<dbReference type="SUPFAM" id="SSF52540">
    <property type="entry name" value="P-loop containing nucleoside triphosphate hydrolases"/>
    <property type="match status" value="1"/>
</dbReference>
<dbReference type="Gene3D" id="3.40.850.10">
    <property type="entry name" value="Kinesin motor domain"/>
    <property type="match status" value="1"/>
</dbReference>
<comment type="similarity">
    <text evidence="8">Belongs to the TRAFAC class myosin-kinesin ATPase superfamily. Kinesin family. KIN-13 subfamily.</text>
</comment>
<dbReference type="EMBL" id="UIVS01000002">
    <property type="protein sequence ID" value="SVP91297.1"/>
    <property type="molecule type" value="Genomic_DNA"/>
</dbReference>
<evidence type="ECO:0000256" key="3">
    <source>
        <dbReference type="ARBA" id="ARBA00022701"/>
    </source>
</evidence>
<sequence length="548" mass="62094">MARKASEKGRIDVIVRKRPLSEQEISRGDKDIVVCNYDSAIIREFKYKIDGTSFIEEHEFKVDRFYDEKADNELIYNEYVKPLVESAFREGKTCSCFTYGQTGSGKTYTMIGSKIDNGNDNTNNTVGDIGIYEYAANDIYEISKEPQFNGKVEVVVSFYEIYCGKLYDLLQNRKLLESLDNGKNEVVIKDLSERVVSSKEELVDLMLEALNLRKIGQNSQNDRSSRSHALLRIELRHLNNTIGSMLFIDLAGSERAADSVSMCRQVQIDGAGINRSLLALKECIRAMDLDRIHIPFRNSELTKVLRDVFMGDSRNVMIANICPSFQSCEQTLNTLRYATKVKAFKSNSLNSTMTLNTLNTISSTNYTTKDTINKENGICKGASIKSRNSKRSSPMDYEPRLSNDKMDLDPLNSNNTGHTTLNGLNTNNYNNKDTIVKDTTTSVNDEIAERVEGMLKSQNDQLIREFESILNSLQLNNTNSHIFKFLTGSNSPNPNNPNNSSAIKLYTVYNRTMSVLNNNVNSIEDVKDRLKISFKFLLYLKQLLDRPT</sequence>
<accession>A0A3B0MMI1</accession>
<evidence type="ECO:0000256" key="5">
    <source>
        <dbReference type="ARBA" id="ARBA00022840"/>
    </source>
</evidence>
<dbReference type="PANTHER" id="PTHR47971">
    <property type="entry name" value="KINESIN-RELATED PROTEIN 6"/>
    <property type="match status" value="1"/>
</dbReference>
<dbReference type="GO" id="GO:0007019">
    <property type="term" value="P:microtubule depolymerization"/>
    <property type="evidence" value="ECO:0007669"/>
    <property type="project" value="TreeGrafter"/>
</dbReference>
<dbReference type="InterPro" id="IPR027417">
    <property type="entry name" value="P-loop_NTPase"/>
</dbReference>
<comment type="subcellular location">
    <subcellularLocation>
        <location evidence="1">Cytoplasm</location>
        <location evidence="1">Cytoskeleton</location>
    </subcellularLocation>
</comment>
<dbReference type="AlphaFoldDB" id="A0A3B0MMI1"/>
<evidence type="ECO:0000256" key="4">
    <source>
        <dbReference type="ARBA" id="ARBA00022741"/>
    </source>
</evidence>
<keyword evidence="6 9" id="KW-0505">Motor protein</keyword>
<dbReference type="SMART" id="SM00129">
    <property type="entry name" value="KISc"/>
    <property type="match status" value="1"/>
</dbReference>
<protein>
    <recommendedName>
        <fullName evidence="10">Kinesin-like protein</fullName>
    </recommendedName>
</protein>
<feature type="binding site" evidence="9">
    <location>
        <begin position="100"/>
        <end position="107"/>
    </location>
    <ligand>
        <name>ATP</name>
        <dbReference type="ChEBI" id="CHEBI:30616"/>
    </ligand>
</feature>
<name>A0A3B0MMI1_THEAN</name>
<evidence type="ECO:0000259" key="12">
    <source>
        <dbReference type="PROSITE" id="PS50067"/>
    </source>
</evidence>
<keyword evidence="3 10" id="KW-0493">Microtubule</keyword>
<evidence type="ECO:0000256" key="2">
    <source>
        <dbReference type="ARBA" id="ARBA00022490"/>
    </source>
</evidence>
<evidence type="ECO:0000256" key="10">
    <source>
        <dbReference type="RuleBase" id="RU000394"/>
    </source>
</evidence>
<dbReference type="VEuPathDB" id="PiroplasmaDB:TA14570"/>
<dbReference type="GO" id="GO:0008017">
    <property type="term" value="F:microtubule binding"/>
    <property type="evidence" value="ECO:0007669"/>
    <property type="project" value="InterPro"/>
</dbReference>
<keyword evidence="2" id="KW-0963">Cytoplasm</keyword>
<dbReference type="FunFam" id="3.40.850.10:FF:000012">
    <property type="entry name" value="Kinesin-like protein"/>
    <property type="match status" value="1"/>
</dbReference>
<dbReference type="GO" id="GO:0003777">
    <property type="term" value="F:microtubule motor activity"/>
    <property type="evidence" value="ECO:0007669"/>
    <property type="project" value="InterPro"/>
</dbReference>
<dbReference type="InterPro" id="IPR027640">
    <property type="entry name" value="Kinesin-like_fam"/>
</dbReference>
<dbReference type="GO" id="GO:0005874">
    <property type="term" value="C:microtubule"/>
    <property type="evidence" value="ECO:0007669"/>
    <property type="project" value="UniProtKB-KW"/>
</dbReference>
<feature type="domain" description="Kinesin motor" evidence="12">
    <location>
        <begin position="10"/>
        <end position="344"/>
    </location>
</feature>
<organism evidence="14">
    <name type="scientific">Theileria annulata</name>
    <dbReference type="NCBI Taxonomy" id="5874"/>
    <lineage>
        <taxon>Eukaryota</taxon>
        <taxon>Sar</taxon>
        <taxon>Alveolata</taxon>
        <taxon>Apicomplexa</taxon>
        <taxon>Aconoidasida</taxon>
        <taxon>Piroplasmida</taxon>
        <taxon>Theileriidae</taxon>
        <taxon>Theileria</taxon>
    </lineage>
</organism>
<keyword evidence="4 9" id="KW-0547">Nucleotide-binding</keyword>
<dbReference type="CDD" id="cd01367">
    <property type="entry name" value="KISc_KIF2_like"/>
    <property type="match status" value="1"/>
</dbReference>
<dbReference type="InterPro" id="IPR036961">
    <property type="entry name" value="Kinesin_motor_dom_sf"/>
</dbReference>
<evidence type="ECO:0000256" key="9">
    <source>
        <dbReference type="PROSITE-ProRule" id="PRU00283"/>
    </source>
</evidence>
<feature type="region of interest" description="Disordered" evidence="11">
    <location>
        <begin position="383"/>
        <end position="407"/>
    </location>
</feature>
<evidence type="ECO:0000256" key="1">
    <source>
        <dbReference type="ARBA" id="ARBA00004245"/>
    </source>
</evidence>
<dbReference type="PANTHER" id="PTHR47971:SF8">
    <property type="entry name" value="KINESIN-LIKE PROTEIN"/>
    <property type="match status" value="1"/>
</dbReference>
<evidence type="ECO:0000256" key="6">
    <source>
        <dbReference type="ARBA" id="ARBA00023175"/>
    </source>
</evidence>
<evidence type="ECO:0000313" key="14">
    <source>
        <dbReference type="EMBL" id="SVP91297.1"/>
    </source>
</evidence>
<dbReference type="PROSITE" id="PS50067">
    <property type="entry name" value="KINESIN_MOTOR_2"/>
    <property type="match status" value="1"/>
</dbReference>
<dbReference type="InterPro" id="IPR001752">
    <property type="entry name" value="Kinesin_motor_dom"/>
</dbReference>
<reference evidence="14" key="1">
    <citation type="submission" date="2018-07" db="EMBL/GenBank/DDBJ databases">
        <authorList>
            <person name="Quirk P.G."/>
            <person name="Krulwich T.A."/>
        </authorList>
    </citation>
    <scope>NUCLEOTIDE SEQUENCE</scope>
    <source>
        <strain evidence="14">Anand</strain>
    </source>
</reference>
<dbReference type="PROSITE" id="PS00411">
    <property type="entry name" value="KINESIN_MOTOR_1"/>
    <property type="match status" value="1"/>
</dbReference>
<evidence type="ECO:0000256" key="7">
    <source>
        <dbReference type="ARBA" id="ARBA00023212"/>
    </source>
</evidence>
<dbReference type="GO" id="GO:0005524">
    <property type="term" value="F:ATP binding"/>
    <property type="evidence" value="ECO:0007669"/>
    <property type="project" value="UniProtKB-UniRule"/>
</dbReference>
<keyword evidence="5 9" id="KW-0067">ATP-binding</keyword>
<keyword evidence="7" id="KW-0206">Cytoskeleton</keyword>
<evidence type="ECO:0000256" key="8">
    <source>
        <dbReference type="ARBA" id="ARBA00061030"/>
    </source>
</evidence>
<dbReference type="GO" id="GO:0007018">
    <property type="term" value="P:microtubule-based movement"/>
    <property type="evidence" value="ECO:0007669"/>
    <property type="project" value="InterPro"/>
</dbReference>
<dbReference type="Pfam" id="PF00225">
    <property type="entry name" value="Kinesin"/>
    <property type="match status" value="1"/>
</dbReference>